<evidence type="ECO:0000259" key="7">
    <source>
        <dbReference type="Pfam" id="PF02687"/>
    </source>
</evidence>
<dbReference type="Proteomes" id="UP000555103">
    <property type="component" value="Unassembled WGS sequence"/>
</dbReference>
<feature type="transmembrane region" description="Helical" evidence="6">
    <location>
        <begin position="284"/>
        <end position="303"/>
    </location>
</feature>
<dbReference type="Pfam" id="PF02687">
    <property type="entry name" value="FtsX"/>
    <property type="match status" value="1"/>
</dbReference>
<feature type="domain" description="ABC3 transporter permease C-terminal" evidence="7">
    <location>
        <begin position="284"/>
        <end position="405"/>
    </location>
</feature>
<keyword evidence="5 6" id="KW-0472">Membrane</keyword>
<evidence type="ECO:0000256" key="4">
    <source>
        <dbReference type="ARBA" id="ARBA00022989"/>
    </source>
</evidence>
<sequence>MYKIYFKQAIEMLKQNKFISLITIIGTALAIMMIMVIIVSKSIQNMNIAPEINRDRTMYMKFEIKKGKNNDSMNSNYGIGYNIYKEYLSDMKIPEFITLVKGSWEKSQVATAENEADIKEFKAISVDANFWKLMSFSFIKGRPFTQEDFTAGLRKAVITENTAKMLYGNEDALGKIIYIDYHPYTITGIIKDVSQVFKHAYAEIYIPYTSNADYEKSSYSIYLLAKDKKDFETIAGEVRAAERRHNTVDTQWNLTLLGPYDHKTNILNVSNLEPDMKGETRKTIFILCVFLLVPAINLSSFSMSQMKKRIEEIGVRKAFGAKRYVILIQVLFENLITSLIGGIIGLGLSYIVVVWLKEWLLGVGSTASLPLETFISLPVFVTVFVVCLLLNLISAGIPAYRAARTLIVDSINKNTR</sequence>
<comment type="caution">
    <text evidence="9">The sequence shown here is derived from an EMBL/GenBank/DDBJ whole genome shotgun (WGS) entry which is preliminary data.</text>
</comment>
<dbReference type="InterPro" id="IPR050250">
    <property type="entry name" value="Macrolide_Exporter_MacB"/>
</dbReference>
<evidence type="ECO:0000256" key="6">
    <source>
        <dbReference type="SAM" id="Phobius"/>
    </source>
</evidence>
<keyword evidence="3 6" id="KW-0812">Transmembrane</keyword>
<dbReference type="GO" id="GO:0022857">
    <property type="term" value="F:transmembrane transporter activity"/>
    <property type="evidence" value="ECO:0007669"/>
    <property type="project" value="TreeGrafter"/>
</dbReference>
<protein>
    <submittedName>
        <fullName evidence="9">Putative ABC transport system permease protein</fullName>
    </submittedName>
</protein>
<accession>A0A840CV05</accession>
<feature type="transmembrane region" description="Helical" evidence="6">
    <location>
        <begin position="375"/>
        <end position="397"/>
    </location>
</feature>
<gene>
    <name evidence="9" type="ORF">GGR21_001506</name>
</gene>
<evidence type="ECO:0000256" key="1">
    <source>
        <dbReference type="ARBA" id="ARBA00004651"/>
    </source>
</evidence>
<feature type="domain" description="MacB-like periplasmic core" evidence="8">
    <location>
        <begin position="20"/>
        <end position="240"/>
    </location>
</feature>
<keyword evidence="4 6" id="KW-1133">Transmembrane helix</keyword>
<dbReference type="InterPro" id="IPR025857">
    <property type="entry name" value="MacB_PCD"/>
</dbReference>
<dbReference type="RefSeq" id="WP_183306538.1">
    <property type="nucleotide sequence ID" value="NZ_JACIEP010000004.1"/>
</dbReference>
<evidence type="ECO:0000256" key="5">
    <source>
        <dbReference type="ARBA" id="ARBA00023136"/>
    </source>
</evidence>
<dbReference type="PANTHER" id="PTHR30572">
    <property type="entry name" value="MEMBRANE COMPONENT OF TRANSPORTER-RELATED"/>
    <property type="match status" value="1"/>
</dbReference>
<keyword evidence="10" id="KW-1185">Reference proteome</keyword>
<dbReference type="AlphaFoldDB" id="A0A840CV05"/>
<dbReference type="Pfam" id="PF12704">
    <property type="entry name" value="MacB_PCD"/>
    <property type="match status" value="1"/>
</dbReference>
<dbReference type="PANTHER" id="PTHR30572:SF18">
    <property type="entry name" value="ABC-TYPE MACROLIDE FAMILY EXPORT SYSTEM PERMEASE COMPONENT 2"/>
    <property type="match status" value="1"/>
</dbReference>
<proteinExistence type="predicted"/>
<evidence type="ECO:0000256" key="2">
    <source>
        <dbReference type="ARBA" id="ARBA00022475"/>
    </source>
</evidence>
<evidence type="ECO:0000256" key="3">
    <source>
        <dbReference type="ARBA" id="ARBA00022692"/>
    </source>
</evidence>
<dbReference type="GO" id="GO:0005886">
    <property type="term" value="C:plasma membrane"/>
    <property type="evidence" value="ECO:0007669"/>
    <property type="project" value="UniProtKB-SubCell"/>
</dbReference>
<reference evidence="9 10" key="1">
    <citation type="submission" date="2020-08" db="EMBL/GenBank/DDBJ databases">
        <title>Genomic Encyclopedia of Type Strains, Phase IV (KMG-IV): sequencing the most valuable type-strain genomes for metagenomic binning, comparative biology and taxonomic classification.</title>
        <authorList>
            <person name="Goeker M."/>
        </authorList>
    </citation>
    <scope>NUCLEOTIDE SEQUENCE [LARGE SCALE GENOMIC DNA]</scope>
    <source>
        <strain evidence="9 10">DSM 104969</strain>
    </source>
</reference>
<dbReference type="InterPro" id="IPR003838">
    <property type="entry name" value="ABC3_permease_C"/>
</dbReference>
<dbReference type="EMBL" id="JACIEP010000004">
    <property type="protein sequence ID" value="MBB4035613.1"/>
    <property type="molecule type" value="Genomic_DNA"/>
</dbReference>
<organism evidence="9 10">
    <name type="scientific">Dysgonomonas hofstadii</name>
    <dbReference type="NCBI Taxonomy" id="637886"/>
    <lineage>
        <taxon>Bacteria</taxon>
        <taxon>Pseudomonadati</taxon>
        <taxon>Bacteroidota</taxon>
        <taxon>Bacteroidia</taxon>
        <taxon>Bacteroidales</taxon>
        <taxon>Dysgonomonadaceae</taxon>
        <taxon>Dysgonomonas</taxon>
    </lineage>
</organism>
<name>A0A840CV05_9BACT</name>
<evidence type="ECO:0000313" key="10">
    <source>
        <dbReference type="Proteomes" id="UP000555103"/>
    </source>
</evidence>
<comment type="subcellular location">
    <subcellularLocation>
        <location evidence="1">Cell membrane</location>
        <topology evidence="1">Multi-pass membrane protein</topology>
    </subcellularLocation>
</comment>
<evidence type="ECO:0000313" key="9">
    <source>
        <dbReference type="EMBL" id="MBB4035613.1"/>
    </source>
</evidence>
<feature type="transmembrane region" description="Helical" evidence="6">
    <location>
        <begin position="324"/>
        <end position="355"/>
    </location>
</feature>
<evidence type="ECO:0000259" key="8">
    <source>
        <dbReference type="Pfam" id="PF12704"/>
    </source>
</evidence>
<keyword evidence="2" id="KW-1003">Cell membrane</keyword>
<feature type="transmembrane region" description="Helical" evidence="6">
    <location>
        <begin position="21"/>
        <end position="40"/>
    </location>
</feature>